<organism evidence="2">
    <name type="scientific">Planktothrix agardhii</name>
    <name type="common">Oscillatoria agardhii</name>
    <dbReference type="NCBI Taxonomy" id="1160"/>
    <lineage>
        <taxon>Bacteria</taxon>
        <taxon>Bacillati</taxon>
        <taxon>Cyanobacteriota</taxon>
        <taxon>Cyanophyceae</taxon>
        <taxon>Oscillatoriophycideae</taxon>
        <taxon>Oscillatoriales</taxon>
        <taxon>Microcoleaceae</taxon>
        <taxon>Planktothrix</taxon>
    </lineage>
</organism>
<proteinExistence type="predicted"/>
<reference evidence="2" key="1">
    <citation type="submission" date="2015-09" db="EMBL/GenBank/DDBJ databases">
        <authorList>
            <person name="Jackson K.R."/>
            <person name="Lunt B.L."/>
            <person name="Fisher J.N.B."/>
            <person name="Gardner A.V."/>
            <person name="Bailey M.E."/>
            <person name="Deus L.M."/>
            <person name="Earl A.S."/>
            <person name="Gibby P.D."/>
            <person name="Hartmann K.A."/>
            <person name="Liu J.E."/>
            <person name="Manci A.M."/>
            <person name="Nielsen D.A."/>
            <person name="Solomon M.B."/>
            <person name="Breakwell D.P."/>
            <person name="Burnett S.H."/>
            <person name="Grose J.H."/>
        </authorList>
    </citation>
    <scope>NUCLEOTIDE SEQUENCE</scope>
    <source>
        <strain evidence="2">7805</strain>
    </source>
</reference>
<dbReference type="Proteomes" id="UP001153761">
    <property type="component" value="Chromosome"/>
</dbReference>
<reference evidence="1" key="2">
    <citation type="submission" date="2020-09" db="EMBL/GenBank/DDBJ databases">
        <authorList>
            <person name="Blom J."/>
        </authorList>
    </citation>
    <scope>NUCLEOTIDE SEQUENCE</scope>
    <source>
        <strain evidence="1">No.66</strain>
    </source>
</reference>
<dbReference type="AlphaFoldDB" id="A0A1J1JIL5"/>
<dbReference type="EMBL" id="LR882963">
    <property type="protein sequence ID" value="CAD5941858.1"/>
    <property type="molecule type" value="Genomic_DNA"/>
</dbReference>
<protein>
    <submittedName>
        <fullName evidence="2">Uncharacterized protein</fullName>
    </submittedName>
</protein>
<sequence>MGGQATMTHATTEKIMSLQEFLNYAQDTDTGYELEDGRLLRLIIE</sequence>
<evidence type="ECO:0000313" key="1">
    <source>
        <dbReference type="EMBL" id="CAD5941858.1"/>
    </source>
</evidence>
<name>A0A1J1JIL5_PLAAG</name>
<dbReference type="EMBL" id="LO018304">
    <property type="protein sequence ID" value="CUM61360.1"/>
    <property type="molecule type" value="Genomic_DNA"/>
</dbReference>
<accession>A0A1J1JIL5</accession>
<evidence type="ECO:0000313" key="2">
    <source>
        <dbReference type="EMBL" id="CUM61360.1"/>
    </source>
</evidence>
<gene>
    <name evidence="1" type="ORF">PANO66_02031</name>
    <name evidence="2" type="ORF">PLAM_3394</name>
</gene>